<dbReference type="EMBL" id="UGVL01000001">
    <property type="protein sequence ID" value="SUE33340.1"/>
    <property type="molecule type" value="Genomic_DNA"/>
</dbReference>
<keyword evidence="2" id="KW-1185">Reference proteome</keyword>
<proteinExistence type="predicted"/>
<name>A0A379MR24_9BACT</name>
<reference evidence="1 2" key="1">
    <citation type="submission" date="2018-06" db="EMBL/GenBank/DDBJ databases">
        <authorList>
            <consortium name="Pathogen Informatics"/>
            <person name="Doyle S."/>
        </authorList>
    </citation>
    <scope>NUCLEOTIDE SEQUENCE [LARGE SCALE GENOMIC DNA]</scope>
    <source>
        <strain evidence="1 2">NCTC11190</strain>
    </source>
</reference>
<evidence type="ECO:0000313" key="1">
    <source>
        <dbReference type="EMBL" id="SUE33340.1"/>
    </source>
</evidence>
<dbReference type="Proteomes" id="UP000255233">
    <property type="component" value="Unassembled WGS sequence"/>
</dbReference>
<gene>
    <name evidence="1" type="ORF">NCTC11190_00547</name>
</gene>
<evidence type="ECO:0000313" key="2">
    <source>
        <dbReference type="Proteomes" id="UP000255233"/>
    </source>
</evidence>
<sequence length="83" mass="9359">MVLNRRFKVLSVSDGRWFFFARLCRKGTGFSKRLMPSGHFLSCATKKENKEVAGNAISRSYLLSERKIAHSRGGSLCPDFSQS</sequence>
<accession>A0A379MR24</accession>
<protein>
    <submittedName>
        <fullName evidence="1">Uncharacterized protein</fullName>
    </submittedName>
</protein>
<organism evidence="1 2">
    <name type="scientific">Rikenella microfusus</name>
    <dbReference type="NCBI Taxonomy" id="28139"/>
    <lineage>
        <taxon>Bacteria</taxon>
        <taxon>Pseudomonadati</taxon>
        <taxon>Bacteroidota</taxon>
        <taxon>Bacteroidia</taxon>
        <taxon>Bacteroidales</taxon>
        <taxon>Rikenellaceae</taxon>
        <taxon>Rikenella</taxon>
    </lineage>
</organism>
<dbReference type="AlphaFoldDB" id="A0A379MR24"/>